<dbReference type="Proteomes" id="UP000594688">
    <property type="component" value="Chromosome"/>
</dbReference>
<evidence type="ECO:0000256" key="2">
    <source>
        <dbReference type="PROSITE-ProRule" id="PRU00169"/>
    </source>
</evidence>
<dbReference type="Pfam" id="PF00072">
    <property type="entry name" value="Response_reg"/>
    <property type="match status" value="1"/>
</dbReference>
<keyword evidence="1 2" id="KW-0597">Phosphoprotein</keyword>
<dbReference type="GO" id="GO:0000160">
    <property type="term" value="P:phosphorelay signal transduction system"/>
    <property type="evidence" value="ECO:0007669"/>
    <property type="project" value="InterPro"/>
</dbReference>
<dbReference type="PROSITE" id="PS50110">
    <property type="entry name" value="RESPONSE_REGULATORY"/>
    <property type="match status" value="1"/>
</dbReference>
<dbReference type="InterPro" id="IPR011006">
    <property type="entry name" value="CheY-like_superfamily"/>
</dbReference>
<evidence type="ECO:0000259" key="3">
    <source>
        <dbReference type="PROSITE" id="PS50110"/>
    </source>
</evidence>
<dbReference type="AlphaFoldDB" id="A0A7T0BYR1"/>
<proteinExistence type="predicted"/>
<dbReference type="InterPro" id="IPR050595">
    <property type="entry name" value="Bact_response_regulator"/>
</dbReference>
<accession>A0A7T0BYR1</accession>
<dbReference type="Gene3D" id="3.40.50.2300">
    <property type="match status" value="1"/>
</dbReference>
<dbReference type="EMBL" id="CP048685">
    <property type="protein sequence ID" value="QPJ62977.1"/>
    <property type="molecule type" value="Genomic_DNA"/>
</dbReference>
<gene>
    <name evidence="4" type="ORF">G3M70_14275</name>
</gene>
<dbReference type="PANTHER" id="PTHR44591:SF3">
    <property type="entry name" value="RESPONSE REGULATORY DOMAIN-CONTAINING PROTEIN"/>
    <property type="match status" value="1"/>
</dbReference>
<dbReference type="PANTHER" id="PTHR44591">
    <property type="entry name" value="STRESS RESPONSE REGULATOR PROTEIN 1"/>
    <property type="match status" value="1"/>
</dbReference>
<name>A0A7T0BYR1_9BACT</name>
<dbReference type="InterPro" id="IPR001789">
    <property type="entry name" value="Sig_transdc_resp-reg_receiver"/>
</dbReference>
<evidence type="ECO:0000313" key="4">
    <source>
        <dbReference type="EMBL" id="QPJ62977.1"/>
    </source>
</evidence>
<feature type="domain" description="Response regulatory" evidence="3">
    <location>
        <begin position="6"/>
        <end position="118"/>
    </location>
</feature>
<organism evidence="4 5">
    <name type="scientific">Candidatus Nitronauta litoralis</name>
    <dbReference type="NCBI Taxonomy" id="2705533"/>
    <lineage>
        <taxon>Bacteria</taxon>
        <taxon>Pseudomonadati</taxon>
        <taxon>Nitrospinota/Tectimicrobiota group</taxon>
        <taxon>Nitrospinota</taxon>
        <taxon>Nitrospinia</taxon>
        <taxon>Nitrospinales</taxon>
        <taxon>Nitrospinaceae</taxon>
        <taxon>Candidatus Nitronauta</taxon>
    </lineage>
</organism>
<dbReference type="KEGG" id="nli:G3M70_14275"/>
<evidence type="ECO:0000256" key="1">
    <source>
        <dbReference type="ARBA" id="ARBA00022553"/>
    </source>
</evidence>
<dbReference type="SUPFAM" id="SSF52172">
    <property type="entry name" value="CheY-like"/>
    <property type="match status" value="1"/>
</dbReference>
<sequence length="141" mass="15833">MKLTGKILLIDDDQTTLLLIKRYLEGSPYFIHTATEARQGLQILKDNPEISLIIVDYMMPHMTGVEVLHAVQDMSPEPFILLMSSLSKEQIPSGLHADGFIKKPISKTNLLEVISKGIQTYSERMSGRKESPFQQEDGTDS</sequence>
<evidence type="ECO:0000313" key="5">
    <source>
        <dbReference type="Proteomes" id="UP000594688"/>
    </source>
</evidence>
<protein>
    <submittedName>
        <fullName evidence="4">Response regulator</fullName>
    </submittedName>
</protein>
<feature type="modified residue" description="4-aspartylphosphate" evidence="2">
    <location>
        <position position="56"/>
    </location>
</feature>
<reference evidence="4 5" key="1">
    <citation type="submission" date="2020-02" db="EMBL/GenBank/DDBJ databases">
        <title>Genomic and physiological characterization of two novel Nitrospinaceae genera.</title>
        <authorList>
            <person name="Mueller A.J."/>
            <person name="Jung M.-Y."/>
            <person name="Strachan C.R."/>
            <person name="Herbold C.W."/>
            <person name="Kirkegaard R.H."/>
            <person name="Daims H."/>
        </authorList>
    </citation>
    <scope>NUCLEOTIDE SEQUENCE [LARGE SCALE GENOMIC DNA]</scope>
    <source>
        <strain evidence="4">EB</strain>
    </source>
</reference>
<dbReference type="SMART" id="SM00448">
    <property type="entry name" value="REC"/>
    <property type="match status" value="1"/>
</dbReference>